<dbReference type="KEGG" id="huw:FPZ11_07085"/>
<gene>
    <name evidence="2" type="ORF">FPZ11_07085</name>
</gene>
<dbReference type="PIRSF" id="PIRSF006402">
    <property type="entry name" value="UCP006402_thioredoxin"/>
    <property type="match status" value="1"/>
</dbReference>
<dbReference type="AlphaFoldDB" id="A0A5B8M321"/>
<dbReference type="PANTHER" id="PTHR42899">
    <property type="entry name" value="SPERMATOGENESIS-ASSOCIATED PROTEIN 20"/>
    <property type="match status" value="1"/>
</dbReference>
<dbReference type="Gene3D" id="3.40.30.10">
    <property type="entry name" value="Glutaredoxin"/>
    <property type="match status" value="1"/>
</dbReference>
<dbReference type="GO" id="GO:0005975">
    <property type="term" value="P:carbohydrate metabolic process"/>
    <property type="evidence" value="ECO:0007669"/>
    <property type="project" value="InterPro"/>
</dbReference>
<protein>
    <submittedName>
        <fullName evidence="2">Thioredoxin domain-containing protein</fullName>
    </submittedName>
</protein>
<evidence type="ECO:0000259" key="1">
    <source>
        <dbReference type="Pfam" id="PF03190"/>
    </source>
</evidence>
<dbReference type="SUPFAM" id="SSF52833">
    <property type="entry name" value="Thioredoxin-like"/>
    <property type="match status" value="1"/>
</dbReference>
<dbReference type="InterPro" id="IPR036249">
    <property type="entry name" value="Thioredoxin-like_sf"/>
</dbReference>
<organism evidence="2 3">
    <name type="scientific">Humibacter ginsenosidimutans</name>
    <dbReference type="NCBI Taxonomy" id="2599293"/>
    <lineage>
        <taxon>Bacteria</taxon>
        <taxon>Bacillati</taxon>
        <taxon>Actinomycetota</taxon>
        <taxon>Actinomycetes</taxon>
        <taxon>Micrococcales</taxon>
        <taxon>Microbacteriaceae</taxon>
        <taxon>Humibacter</taxon>
    </lineage>
</organism>
<dbReference type="Proteomes" id="UP000320216">
    <property type="component" value="Chromosome"/>
</dbReference>
<dbReference type="CDD" id="cd02955">
    <property type="entry name" value="SSP411"/>
    <property type="match status" value="1"/>
</dbReference>
<dbReference type="OrthoDB" id="9762614at2"/>
<dbReference type="SUPFAM" id="SSF48208">
    <property type="entry name" value="Six-hairpin glycosidases"/>
    <property type="match status" value="1"/>
</dbReference>
<evidence type="ECO:0000313" key="2">
    <source>
        <dbReference type="EMBL" id="QDZ14551.1"/>
    </source>
</evidence>
<dbReference type="InterPro" id="IPR024705">
    <property type="entry name" value="Ssp411"/>
</dbReference>
<dbReference type="InterPro" id="IPR008928">
    <property type="entry name" value="6-hairpin_glycosidase_sf"/>
</dbReference>
<evidence type="ECO:0000313" key="3">
    <source>
        <dbReference type="Proteomes" id="UP000320216"/>
    </source>
</evidence>
<dbReference type="Pfam" id="PF03190">
    <property type="entry name" value="Thioredox_DsbH"/>
    <property type="match status" value="1"/>
</dbReference>
<dbReference type="RefSeq" id="WP_146319565.1">
    <property type="nucleotide sequence ID" value="NZ_CP042305.1"/>
</dbReference>
<dbReference type="EMBL" id="CP042305">
    <property type="protein sequence ID" value="QDZ14551.1"/>
    <property type="molecule type" value="Genomic_DNA"/>
</dbReference>
<sequence length="643" mass="67336">MPNRLADAVSPYLLAHAQNPVDWHPWGEEALAEARERDVPLFISIGYATCHWCHVMARESFSNEAVAAKLNAGFVPVKVDREEHPDVDAAYLAAASAFTPNLGWPLSVFAMPDGKAFFAGTYFPPEPRTGLPSFAQVLDAVTDAYTRRRDDVASTAAQVASAVDSLRRRSQADTAGAGDVDSVESSVLDRQRLKGTVADLVAAEDPEFGGFAAPPEFNGPKFPAVPVLAFLLDSGDALGERTALHTLGCMARSPLRDAVDGGFFRYGTRRDWGVPHYERMLYDNAGLLRLYADAAASLDPELASIAEGIASFLTGTMRVEGGFASAQDSESEVDGERREGLYYRLDAAQRAAQPRPALDAKVLTGWNGIAIGALAHAGALLGHPEWVREAAEVADGLLSAHVSDHGRMLLRASLDGRASAAAPALDDYGLFASGLLDVFLATGEHRFASAARTLVDATLVDATLDAATTDGASPDERVFAVPGGGDSVLSAHGLVADADPSEGAHQGGTSSLADACRVLFALTDDAGYDRAARTAIGDLGESAVRSPLAFGGALRVASALDDDLRQLVVVTPDGGEPAIVRAVAARGRSLGAGTVGVVVSQGRASALAADGFELFADRSTIGGIATEYLCRAFSCELPRPFSA</sequence>
<feature type="domain" description="Spermatogenesis-associated protein 20-like TRX" evidence="1">
    <location>
        <begin position="3"/>
        <end position="163"/>
    </location>
</feature>
<dbReference type="PANTHER" id="PTHR42899:SF1">
    <property type="entry name" value="SPERMATOGENESIS-ASSOCIATED PROTEIN 20"/>
    <property type="match status" value="1"/>
</dbReference>
<keyword evidence="3" id="KW-1185">Reference proteome</keyword>
<reference evidence="2 3" key="1">
    <citation type="submission" date="2019-07" db="EMBL/GenBank/DDBJ databases">
        <title>Full genome sequence of Humibacter sp. WJ7-1.</title>
        <authorList>
            <person name="Im W.-T."/>
        </authorList>
    </citation>
    <scope>NUCLEOTIDE SEQUENCE [LARGE SCALE GENOMIC DNA]</scope>
    <source>
        <strain evidence="2 3">WJ7-1</strain>
    </source>
</reference>
<dbReference type="InterPro" id="IPR004879">
    <property type="entry name" value="Ssp411-like_TRX"/>
</dbReference>
<accession>A0A5B8M321</accession>
<proteinExistence type="predicted"/>
<name>A0A5B8M321_9MICO</name>